<evidence type="ECO:0000313" key="1">
    <source>
        <dbReference type="EMBL" id="EYC23037.1"/>
    </source>
</evidence>
<comment type="caution">
    <text evidence="1">The sequence shown here is derived from an EMBL/GenBank/DDBJ whole genome shotgun (WGS) entry which is preliminary data.</text>
</comment>
<dbReference type="AlphaFoldDB" id="A0A016V7T6"/>
<evidence type="ECO:0000313" key="2">
    <source>
        <dbReference type="Proteomes" id="UP000024635"/>
    </source>
</evidence>
<sequence>MRIHRFTASHLQPVDFRSITTHDPILLRFALFFVKTPHLHEGVNTWMDESYRITELVKPQFRGAATVAYSSGHKDMIGAILTRESFAITRFWVELSDPNFSMY</sequence>
<gene>
    <name evidence="1" type="primary">Acey_s0016.g3088</name>
    <name evidence="1" type="ORF">Y032_0016g3088</name>
</gene>
<reference evidence="2" key="1">
    <citation type="journal article" date="2015" name="Nat. Genet.">
        <title>The genome and transcriptome of the zoonotic hookworm Ancylostoma ceylanicum identify infection-specific gene families.</title>
        <authorList>
            <person name="Schwarz E.M."/>
            <person name="Hu Y."/>
            <person name="Antoshechkin I."/>
            <person name="Miller M.M."/>
            <person name="Sternberg P.W."/>
            <person name="Aroian R.V."/>
        </authorList>
    </citation>
    <scope>NUCLEOTIDE SEQUENCE</scope>
    <source>
        <strain evidence="2">HY135</strain>
    </source>
</reference>
<dbReference type="EMBL" id="JARK01001352">
    <property type="protein sequence ID" value="EYC23037.1"/>
    <property type="molecule type" value="Genomic_DNA"/>
</dbReference>
<keyword evidence="2" id="KW-1185">Reference proteome</keyword>
<proteinExistence type="predicted"/>
<protein>
    <submittedName>
        <fullName evidence="1">Uncharacterized protein</fullName>
    </submittedName>
</protein>
<accession>A0A016V7T6</accession>
<dbReference type="Proteomes" id="UP000024635">
    <property type="component" value="Unassembled WGS sequence"/>
</dbReference>
<organism evidence="1 2">
    <name type="scientific">Ancylostoma ceylanicum</name>
    <dbReference type="NCBI Taxonomy" id="53326"/>
    <lineage>
        <taxon>Eukaryota</taxon>
        <taxon>Metazoa</taxon>
        <taxon>Ecdysozoa</taxon>
        <taxon>Nematoda</taxon>
        <taxon>Chromadorea</taxon>
        <taxon>Rhabditida</taxon>
        <taxon>Rhabditina</taxon>
        <taxon>Rhabditomorpha</taxon>
        <taxon>Strongyloidea</taxon>
        <taxon>Ancylostomatidae</taxon>
        <taxon>Ancylostomatinae</taxon>
        <taxon>Ancylostoma</taxon>
    </lineage>
</organism>
<name>A0A016V7T6_9BILA</name>